<dbReference type="RefSeq" id="WP_371844945.1">
    <property type="nucleotide sequence ID" value="NZ_JBGMEL010000030.1"/>
</dbReference>
<organism evidence="1 2">
    <name type="scientific">Microbulbifer echini</name>
    <dbReference type="NCBI Taxonomy" id="1529067"/>
    <lineage>
        <taxon>Bacteria</taxon>
        <taxon>Pseudomonadati</taxon>
        <taxon>Pseudomonadota</taxon>
        <taxon>Gammaproteobacteria</taxon>
        <taxon>Cellvibrionales</taxon>
        <taxon>Microbulbiferaceae</taxon>
        <taxon>Microbulbifer</taxon>
    </lineage>
</organism>
<dbReference type="EMBL" id="JBGMEL010000030">
    <property type="protein sequence ID" value="MFA0792561.1"/>
    <property type="molecule type" value="Genomic_DNA"/>
</dbReference>
<reference evidence="1 2" key="1">
    <citation type="submission" date="2024-08" db="EMBL/GenBank/DDBJ databases">
        <authorList>
            <person name="Ishaq N."/>
        </authorList>
    </citation>
    <scope>NUCLEOTIDE SEQUENCE [LARGE SCALE GENOMIC DNA]</scope>
    <source>
        <strain evidence="1 2">JCM 30400</strain>
    </source>
</reference>
<proteinExistence type="predicted"/>
<comment type="caution">
    <text evidence="1">The sequence shown here is derived from an EMBL/GenBank/DDBJ whole genome shotgun (WGS) entry which is preliminary data.</text>
</comment>
<protein>
    <submittedName>
        <fullName evidence="1">Uncharacterized protein</fullName>
    </submittedName>
</protein>
<sequence length="85" mass="9457">MSQKVKIEHILERKPVGIFVRVLDDTKFELGDNPALAGCPIKKSVTQPRALKKDGSPDLDVFCFYLVNGNDKSKFKVGEVVELVP</sequence>
<keyword evidence="2" id="KW-1185">Reference proteome</keyword>
<evidence type="ECO:0000313" key="2">
    <source>
        <dbReference type="Proteomes" id="UP001569414"/>
    </source>
</evidence>
<accession>A0ABV4NSZ5</accession>
<dbReference type="Proteomes" id="UP001569414">
    <property type="component" value="Unassembled WGS sequence"/>
</dbReference>
<evidence type="ECO:0000313" key="1">
    <source>
        <dbReference type="EMBL" id="MFA0792561.1"/>
    </source>
</evidence>
<gene>
    <name evidence="1" type="ORF">ACCI51_18650</name>
</gene>
<name>A0ABV4NSZ5_9GAMM</name>